<evidence type="ECO:0000313" key="5">
    <source>
        <dbReference type="EMBL" id="CAG8457106.1"/>
    </source>
</evidence>
<evidence type="ECO:0000259" key="4">
    <source>
        <dbReference type="PROSITE" id="PS50011"/>
    </source>
</evidence>
<evidence type="ECO:0000313" key="6">
    <source>
        <dbReference type="Proteomes" id="UP000789901"/>
    </source>
</evidence>
<dbReference type="Pfam" id="PF07714">
    <property type="entry name" value="PK_Tyr_Ser-Thr"/>
    <property type="match status" value="1"/>
</dbReference>
<keyword evidence="6" id="KW-1185">Reference proteome</keyword>
<protein>
    <submittedName>
        <fullName evidence="5">18229_t:CDS:1</fullName>
    </submittedName>
</protein>
<dbReference type="InterPro" id="IPR011009">
    <property type="entry name" value="Kinase-like_dom_sf"/>
</dbReference>
<dbReference type="PANTHER" id="PTHR24416:SF611">
    <property type="entry name" value="TYROSINE-PROTEIN KINASE TRANSMEMBRANE RECEPTOR ROR"/>
    <property type="match status" value="1"/>
</dbReference>
<dbReference type="Gene3D" id="1.10.510.10">
    <property type="entry name" value="Transferase(Phosphotransferase) domain 1"/>
    <property type="match status" value="1"/>
</dbReference>
<feature type="region of interest" description="Disordered" evidence="3">
    <location>
        <begin position="1"/>
        <end position="22"/>
    </location>
</feature>
<sequence>MSEEYAESIETDTESDGNESDNAAPDFSKQLIEFSRQLHIKNFDYSQFKKFKTLGRGGIGVLEFLCKVKHPNVVEFYGTSWGMINLIYDNSIEEIIKTSGIEFYDFNEFSEFNKIGEGGFGQIESAYWKTRDITVALKSLKVKMNSNENVNEGFKREARLLAKISKDNERHPNVNQLYGVTKTKDENLSYGEANNKVIVWPLIAFSKMDYKNGVCNTLEQMQKESDERNQHPTSKGTENYEDYEDKSDKISTIKNKSTIEEIIKNSEINIYEYNDFCNFKKFGESKFSQILKADWKDNPTVVLKSLATNLESGEKQFIREINSLSKIMKDSHPNIIGFLGITKDHENDIGGEASTPLIIPKQIEDFKSDNLILNQIEEKKIRLISMCDHGFTFKENRIEKACNQAFKININEIEMILPRIVNYEKKIDKCKYEFGIFFKRNSKFSAILPRKYRFPGVSFTMNSKFVMKQEIIIPKSSITLTENFIKDVENALSATDKLIKLNEILGRYGHFCALRIAFGGAIIRIKNINKFSEQTKIIGGNIEGDTNSDLSAWTESLEDFRTWKIIEYSEICPLFDLLDGVLRNRVLEALGKRILKVKVDDITYVLGNQKKAHVHYLGDQLKDIYNIKDCQIFTSIMSQNDKYVFSTHIEYDEEYNPVVAIHHIKVQKKPIIEKKLSNKKKPRFKECRIQLGWIVVGYPENFDFDQTHNQFVIQSRKYPVSFSNNEYIVQLPYTTKDECILGTCVLEPSLSHFDTFVIGVHLEASRNSACLFVFDDNKPRTDKELLQSLKLFVCTISYKSSYQGEFLGQTAITWNNSQLKLSNFIDKINRKPNNFLTIIRKNIDIKKDDLFISPVFMSQLYNTNNCDKCHGIINITPSSIIYGPLNQQAYKQKEAQFTYFCVPP</sequence>
<evidence type="ECO:0000256" key="3">
    <source>
        <dbReference type="SAM" id="MobiDB-lite"/>
    </source>
</evidence>
<feature type="compositionally biased region" description="Acidic residues" evidence="3">
    <location>
        <begin position="1"/>
        <end position="19"/>
    </location>
</feature>
<organism evidence="5 6">
    <name type="scientific">Gigaspora margarita</name>
    <dbReference type="NCBI Taxonomy" id="4874"/>
    <lineage>
        <taxon>Eukaryota</taxon>
        <taxon>Fungi</taxon>
        <taxon>Fungi incertae sedis</taxon>
        <taxon>Mucoromycota</taxon>
        <taxon>Glomeromycotina</taxon>
        <taxon>Glomeromycetes</taxon>
        <taxon>Diversisporales</taxon>
        <taxon>Gigasporaceae</taxon>
        <taxon>Gigaspora</taxon>
    </lineage>
</organism>
<dbReference type="PANTHER" id="PTHR24416">
    <property type="entry name" value="TYROSINE-PROTEIN KINASE RECEPTOR"/>
    <property type="match status" value="1"/>
</dbReference>
<feature type="region of interest" description="Disordered" evidence="3">
    <location>
        <begin position="222"/>
        <end position="247"/>
    </location>
</feature>
<proteinExistence type="predicted"/>
<reference evidence="5 6" key="1">
    <citation type="submission" date="2021-06" db="EMBL/GenBank/DDBJ databases">
        <authorList>
            <person name="Kallberg Y."/>
            <person name="Tangrot J."/>
            <person name="Rosling A."/>
        </authorList>
    </citation>
    <scope>NUCLEOTIDE SEQUENCE [LARGE SCALE GENOMIC DNA]</scope>
    <source>
        <strain evidence="5 6">120-4 pot B 10/14</strain>
    </source>
</reference>
<feature type="binding site" evidence="2">
    <location>
        <position position="138"/>
    </location>
    <ligand>
        <name>ATP</name>
        <dbReference type="ChEBI" id="CHEBI:30616"/>
    </ligand>
</feature>
<comment type="caution">
    <text evidence="5">The sequence shown here is derived from an EMBL/GenBank/DDBJ whole genome shotgun (WGS) entry which is preliminary data.</text>
</comment>
<feature type="domain" description="Protein kinase" evidence="4">
    <location>
        <begin position="109"/>
        <end position="505"/>
    </location>
</feature>
<dbReference type="EMBL" id="CAJVQB010000006">
    <property type="protein sequence ID" value="CAG8457106.1"/>
    <property type="molecule type" value="Genomic_DNA"/>
</dbReference>
<dbReference type="Gene3D" id="3.30.200.20">
    <property type="entry name" value="Phosphorylase Kinase, domain 1"/>
    <property type="match status" value="1"/>
</dbReference>
<comment type="subcellular location">
    <subcellularLocation>
        <location evidence="1">Membrane</location>
        <topology evidence="1">Single-pass membrane protein</topology>
    </subcellularLocation>
</comment>
<evidence type="ECO:0000256" key="2">
    <source>
        <dbReference type="PROSITE-ProRule" id="PRU10141"/>
    </source>
</evidence>
<dbReference type="InterPro" id="IPR001245">
    <property type="entry name" value="Ser-Thr/Tyr_kinase_cat_dom"/>
</dbReference>
<evidence type="ECO:0000256" key="1">
    <source>
        <dbReference type="ARBA" id="ARBA00004167"/>
    </source>
</evidence>
<dbReference type="InterPro" id="IPR017441">
    <property type="entry name" value="Protein_kinase_ATP_BS"/>
</dbReference>
<dbReference type="SUPFAM" id="SSF56112">
    <property type="entry name" value="Protein kinase-like (PK-like)"/>
    <property type="match status" value="2"/>
</dbReference>
<keyword evidence="2" id="KW-0547">Nucleotide-binding</keyword>
<gene>
    <name evidence="5" type="ORF">GMARGA_LOCUS114</name>
</gene>
<name>A0ABM8VVH4_GIGMA</name>
<keyword evidence="2" id="KW-0067">ATP-binding</keyword>
<accession>A0ABM8VVH4</accession>
<dbReference type="InterPro" id="IPR050122">
    <property type="entry name" value="RTK"/>
</dbReference>
<dbReference type="PROSITE" id="PS50011">
    <property type="entry name" value="PROTEIN_KINASE_DOM"/>
    <property type="match status" value="1"/>
</dbReference>
<dbReference type="PROSITE" id="PS00107">
    <property type="entry name" value="PROTEIN_KINASE_ATP"/>
    <property type="match status" value="1"/>
</dbReference>
<dbReference type="Proteomes" id="UP000789901">
    <property type="component" value="Unassembled WGS sequence"/>
</dbReference>
<dbReference type="InterPro" id="IPR000719">
    <property type="entry name" value="Prot_kinase_dom"/>
</dbReference>